<evidence type="ECO:0000313" key="3">
    <source>
        <dbReference type="Proteomes" id="UP001497516"/>
    </source>
</evidence>
<reference evidence="2 3" key="1">
    <citation type="submission" date="2024-04" db="EMBL/GenBank/DDBJ databases">
        <authorList>
            <person name="Fracassetti M."/>
        </authorList>
    </citation>
    <scope>NUCLEOTIDE SEQUENCE [LARGE SCALE GENOMIC DNA]</scope>
</reference>
<dbReference type="Proteomes" id="UP001497516">
    <property type="component" value="Chromosome 5"/>
</dbReference>
<organism evidence="2 3">
    <name type="scientific">Linum trigynum</name>
    <dbReference type="NCBI Taxonomy" id="586398"/>
    <lineage>
        <taxon>Eukaryota</taxon>
        <taxon>Viridiplantae</taxon>
        <taxon>Streptophyta</taxon>
        <taxon>Embryophyta</taxon>
        <taxon>Tracheophyta</taxon>
        <taxon>Spermatophyta</taxon>
        <taxon>Magnoliopsida</taxon>
        <taxon>eudicotyledons</taxon>
        <taxon>Gunneridae</taxon>
        <taxon>Pentapetalae</taxon>
        <taxon>rosids</taxon>
        <taxon>fabids</taxon>
        <taxon>Malpighiales</taxon>
        <taxon>Linaceae</taxon>
        <taxon>Linum</taxon>
    </lineage>
</organism>
<dbReference type="PANTHER" id="PTHR47382">
    <property type="entry name" value="U-BOX DOMAIN-CONTAINING PROTEIN 52-LIKE"/>
    <property type="match status" value="1"/>
</dbReference>
<dbReference type="PANTHER" id="PTHR47382:SF3">
    <property type="entry name" value="ADENINE NUCLEOTIDE ALPHA HYDROLASES-LIKE SUPERFAMILY PROTEIN"/>
    <property type="match status" value="1"/>
</dbReference>
<name>A0AAV2ETB6_9ROSI</name>
<accession>A0AAV2ETB6</accession>
<dbReference type="EMBL" id="OZ034818">
    <property type="protein sequence ID" value="CAL1389256.1"/>
    <property type="molecule type" value="Genomic_DNA"/>
</dbReference>
<protein>
    <submittedName>
        <fullName evidence="2">Uncharacterized protein</fullName>
    </submittedName>
</protein>
<evidence type="ECO:0000313" key="2">
    <source>
        <dbReference type="EMBL" id="CAL1389256.1"/>
    </source>
</evidence>
<proteinExistence type="predicted"/>
<evidence type="ECO:0000256" key="1">
    <source>
        <dbReference type="SAM" id="MobiDB-lite"/>
    </source>
</evidence>
<dbReference type="AlphaFoldDB" id="A0AAV2ETB6"/>
<keyword evidence="3" id="KW-1185">Reference proteome</keyword>
<gene>
    <name evidence="2" type="ORF">LTRI10_LOCUS30127</name>
</gene>
<feature type="region of interest" description="Disordered" evidence="1">
    <location>
        <begin position="1"/>
        <end position="29"/>
    </location>
</feature>
<sequence length="167" mass="17612">MANASTADSPGRRDSEGSNRQQSSSVWEIEEESELFEINHGRAAMASIKEEISLTDTGSMFSVDVNGSGGGAEDCVYVGVGKGDSSLEAVAWAAAQSSSATVVALRAPSARFTPRTATAMATATLTFTSDGPVLPPPTEMQEEGVALAEMDSLDFIFVFYIKLPFYP</sequence>